<evidence type="ECO:0000313" key="6">
    <source>
        <dbReference type="EMBL" id="PLK59175.1"/>
    </source>
</evidence>
<dbReference type="Gene3D" id="6.20.330.10">
    <property type="match status" value="1"/>
</dbReference>
<dbReference type="PANTHER" id="PTHR33209:SF1">
    <property type="entry name" value="PEPTIDASE S49 DOMAIN-CONTAINING PROTEIN"/>
    <property type="match status" value="1"/>
</dbReference>
<dbReference type="InterPro" id="IPR047272">
    <property type="entry name" value="S49_SppA_C"/>
</dbReference>
<dbReference type="GO" id="GO:0008236">
    <property type="term" value="F:serine-type peptidase activity"/>
    <property type="evidence" value="ECO:0007669"/>
    <property type="project" value="UniProtKB-KW"/>
</dbReference>
<evidence type="ECO:0000259" key="5">
    <source>
        <dbReference type="Pfam" id="PF01343"/>
    </source>
</evidence>
<dbReference type="InterPro" id="IPR002142">
    <property type="entry name" value="Peptidase_S49"/>
</dbReference>
<comment type="caution">
    <text evidence="6">The sequence shown here is derived from an EMBL/GenBank/DDBJ whole genome shotgun (WGS) entry which is preliminary data.</text>
</comment>
<comment type="similarity">
    <text evidence="1">Belongs to the peptidase S49 family.</text>
</comment>
<keyword evidence="4" id="KW-0720">Serine protease</keyword>
<keyword evidence="2" id="KW-0645">Protease</keyword>
<sequence>MIASPSTITGSIGIFSIIHTVENLLDSIGVHTDGVTTSPIAGMSITKKLPVEFSELIQLNIENCYNKFIALVAESRNKTWDEIENLAQGHVWIGSDAINQGLVDQLGDFDDAVNQAAQLANIDQYQLNWYVNEPNLINMLLTQINAAVSAFLPTPINQIAQLMKKDIGLGLLDPQNYYAACINCAQIWDSNT</sequence>
<dbReference type="Proteomes" id="UP000234253">
    <property type="component" value="Unassembled WGS sequence"/>
</dbReference>
<feature type="domain" description="Peptidase S49" evidence="5">
    <location>
        <begin position="2"/>
        <end position="122"/>
    </location>
</feature>
<dbReference type="AlphaFoldDB" id="A0A2N4XXG3"/>
<reference evidence="6 7" key="1">
    <citation type="submission" date="2017-06" db="EMBL/GenBank/DDBJ databases">
        <title>Metabolic interaction between xylem feeders and their symbionts.</title>
        <authorList>
            <person name="Chouaia B."/>
        </authorList>
    </citation>
    <scope>NUCLEOTIDE SEQUENCE [LARGE SCALE GENOMIC DNA]</scope>
    <source>
        <strain evidence="6 7">Gra</strain>
    </source>
</reference>
<dbReference type="EMBL" id="NJPO01000036">
    <property type="protein sequence ID" value="PLK59175.1"/>
    <property type="molecule type" value="Genomic_DNA"/>
</dbReference>
<evidence type="ECO:0000256" key="2">
    <source>
        <dbReference type="ARBA" id="ARBA00022670"/>
    </source>
</evidence>
<dbReference type="Gene3D" id="3.90.226.10">
    <property type="entry name" value="2-enoyl-CoA Hydratase, Chain A, domain 1"/>
    <property type="match status" value="1"/>
</dbReference>
<keyword evidence="3" id="KW-0378">Hydrolase</keyword>
<gene>
    <name evidence="6" type="ORF">CEX73_00620</name>
</gene>
<dbReference type="SUPFAM" id="SSF52096">
    <property type="entry name" value="ClpP/crotonase"/>
    <property type="match status" value="1"/>
</dbReference>
<accession>A0A2N4XXG3</accession>
<evidence type="ECO:0000256" key="4">
    <source>
        <dbReference type="ARBA" id="ARBA00022825"/>
    </source>
</evidence>
<evidence type="ECO:0000256" key="1">
    <source>
        <dbReference type="ARBA" id="ARBA00008683"/>
    </source>
</evidence>
<name>A0A2N4XXG3_9GAMM</name>
<protein>
    <recommendedName>
        <fullName evidence="5">Peptidase S49 domain-containing protein</fullName>
    </recommendedName>
</protein>
<dbReference type="CDD" id="cd07023">
    <property type="entry name" value="S49_Sppa_N_C"/>
    <property type="match status" value="1"/>
</dbReference>
<evidence type="ECO:0000256" key="3">
    <source>
        <dbReference type="ARBA" id="ARBA00022801"/>
    </source>
</evidence>
<evidence type="ECO:0000313" key="7">
    <source>
        <dbReference type="Proteomes" id="UP000234253"/>
    </source>
</evidence>
<dbReference type="GO" id="GO:0006508">
    <property type="term" value="P:proteolysis"/>
    <property type="evidence" value="ECO:0007669"/>
    <property type="project" value="UniProtKB-KW"/>
</dbReference>
<dbReference type="InterPro" id="IPR029045">
    <property type="entry name" value="ClpP/crotonase-like_dom_sf"/>
</dbReference>
<dbReference type="PANTHER" id="PTHR33209">
    <property type="entry name" value="PROTEASE 4"/>
    <property type="match status" value="1"/>
</dbReference>
<proteinExistence type="inferred from homology"/>
<dbReference type="Pfam" id="PF01343">
    <property type="entry name" value="Peptidase_S49"/>
    <property type="match status" value="1"/>
</dbReference>
<organism evidence="6 7">
    <name type="scientific">Candidatus Palibaumannia cicadellinicola</name>
    <dbReference type="NCBI Taxonomy" id="186490"/>
    <lineage>
        <taxon>Bacteria</taxon>
        <taxon>Pseudomonadati</taxon>
        <taxon>Pseudomonadota</taxon>
        <taxon>Gammaproteobacteria</taxon>
        <taxon>Candidatus Palibaumannia</taxon>
    </lineage>
</organism>